<protein>
    <submittedName>
        <fullName evidence="3">Kelch repeat type 1</fullName>
    </submittedName>
</protein>
<keyword evidence="2" id="KW-0677">Repeat</keyword>
<dbReference type="PANTHER" id="PTHR24412">
    <property type="entry name" value="KELCH PROTEIN"/>
    <property type="match status" value="1"/>
</dbReference>
<reference evidence="3" key="2">
    <citation type="submission" date="2015-11" db="EMBL/GenBank/DDBJ databases">
        <authorList>
            <person name="Zhang Y."/>
            <person name="Guo Z."/>
        </authorList>
    </citation>
    <scope>NUCLEOTIDE SEQUENCE</scope>
</reference>
<dbReference type="OMA" id="FEWIKPM"/>
<dbReference type="SMART" id="SM00612">
    <property type="entry name" value="Kelch"/>
    <property type="match status" value="1"/>
</dbReference>
<reference evidence="3" key="1">
    <citation type="journal article" date="2013" name="Nature">
        <title>The genomes of four tapeworm species reveal adaptations to parasitism.</title>
        <authorList>
            <person name="Tsai I.J."/>
            <person name="Zarowiecki M."/>
            <person name="Holroyd N."/>
            <person name="Garciarrubio A."/>
            <person name="Sanchez-Flores A."/>
            <person name="Brooks K.L."/>
            <person name="Tracey A."/>
            <person name="Bobes R.J."/>
            <person name="Fragoso G."/>
            <person name="Sciutto E."/>
            <person name="Aslett M."/>
            <person name="Beasley H."/>
            <person name="Bennett H.M."/>
            <person name="Cai J."/>
            <person name="Camicia F."/>
            <person name="Clark R."/>
            <person name="Cucher M."/>
            <person name="De Silva N."/>
            <person name="Day T.A."/>
            <person name="Deplazes P."/>
            <person name="Estrada K."/>
            <person name="Fernandez C."/>
            <person name="Holland P.W."/>
            <person name="Hou J."/>
            <person name="Hu S."/>
            <person name="Huckvale T."/>
            <person name="Hung S.S."/>
            <person name="Kamenetzky L."/>
            <person name="Keane J.A."/>
            <person name="Kiss F."/>
            <person name="Koziol U."/>
            <person name="Lambert O."/>
            <person name="Liu K."/>
            <person name="Luo X."/>
            <person name="Luo Y."/>
            <person name="Macchiaroli N."/>
            <person name="Nichol S."/>
            <person name="Paps J."/>
            <person name="Parkinson J."/>
            <person name="Pouchkina-Stantcheva N."/>
            <person name="Riddiford N."/>
            <person name="Rosenzvit M."/>
            <person name="Salinas G."/>
            <person name="Wasmuth J.D."/>
            <person name="Zamanian M."/>
            <person name="Zheng Y."/>
            <person name="Cai X."/>
            <person name="Soberon X."/>
            <person name="Olson P.D."/>
            <person name="Laclette J.P."/>
            <person name="Brehm K."/>
            <person name="Berriman M."/>
            <person name="Garciarrubio A."/>
            <person name="Bobes R.J."/>
            <person name="Fragoso G."/>
            <person name="Sanchez-Flores A."/>
            <person name="Estrada K."/>
            <person name="Cevallos M.A."/>
            <person name="Morett E."/>
            <person name="Gonzalez V."/>
            <person name="Portillo T."/>
            <person name="Ochoa-Leyva A."/>
            <person name="Jose M.V."/>
            <person name="Sciutto E."/>
            <person name="Landa A."/>
            <person name="Jimenez L."/>
            <person name="Valdes V."/>
            <person name="Carrero J.C."/>
            <person name="Larralde C."/>
            <person name="Morales-Montor J."/>
            <person name="Limon-Lason J."/>
            <person name="Soberon X."/>
            <person name="Laclette J.P."/>
        </authorList>
    </citation>
    <scope>NUCLEOTIDE SEQUENCE [LARGE SCALE GENOMIC DNA]</scope>
</reference>
<dbReference type="Proteomes" id="UP000017246">
    <property type="component" value="Unassembled WGS sequence"/>
</dbReference>
<dbReference type="Pfam" id="PF01344">
    <property type="entry name" value="Kelch_1"/>
    <property type="match status" value="1"/>
</dbReference>
<evidence type="ECO:0000256" key="1">
    <source>
        <dbReference type="ARBA" id="ARBA00022441"/>
    </source>
</evidence>
<sequence length="391" mass="44358">MLTQTTVKHFEVLLERIRQGGMSEETKFRAISKWLDSGRTEYDVKERADAFTKIISKIDLPRLSSPIQTEYWEIVRKHFEWIKPMPHPSSNYPSRCREVIMIIGKDTVSGAFVLKSVPQLQPDESFNVKVPSHDTLTVLNGTFFDFDLWDVESRLWSVNYRNGCVCKIPFRGEKRTSYSVATRNESIFIFGGYKGDDVVPTCEKVDTTTGEFTRLPDMPSSRSRTSTLNIPDIGIIVVGGWTAYRLNFAELLVEDPSHKSGWRWMRLSPMLEGREEPGIAYINGCVVVAGGQYRNVEITVEGLTLTSVEQPTAQWTRLHGVDKLCTHFTSLVAFNNKLIMLTSDGPEGVVHEFSPTEGDNSLANFTWKPLFRMDNLSEARILVTIERLDGS</sequence>
<dbReference type="OrthoDB" id="8185403at2759"/>
<dbReference type="InterPro" id="IPR015915">
    <property type="entry name" value="Kelch-typ_b-propeller"/>
</dbReference>
<name>A0A068XWV5_ECHMU</name>
<accession>A0A068XWV5</accession>
<dbReference type="InterPro" id="IPR006652">
    <property type="entry name" value="Kelch_1"/>
</dbReference>
<dbReference type="AlphaFoldDB" id="A0A068XWV5"/>
<evidence type="ECO:0000256" key="2">
    <source>
        <dbReference type="ARBA" id="ARBA00022737"/>
    </source>
</evidence>
<evidence type="ECO:0000313" key="3">
    <source>
        <dbReference type="EMBL" id="CDS36864.1"/>
    </source>
</evidence>
<dbReference type="Gene3D" id="2.120.10.80">
    <property type="entry name" value="Kelch-type beta propeller"/>
    <property type="match status" value="1"/>
</dbReference>
<dbReference type="SUPFAM" id="SSF117281">
    <property type="entry name" value="Kelch motif"/>
    <property type="match status" value="1"/>
</dbReference>
<gene>
    <name evidence="3" type="ORF">EmuJ_000408400</name>
</gene>
<organism evidence="3 4">
    <name type="scientific">Echinococcus multilocularis</name>
    <name type="common">Fox tapeworm</name>
    <dbReference type="NCBI Taxonomy" id="6211"/>
    <lineage>
        <taxon>Eukaryota</taxon>
        <taxon>Metazoa</taxon>
        <taxon>Spiralia</taxon>
        <taxon>Lophotrochozoa</taxon>
        <taxon>Platyhelminthes</taxon>
        <taxon>Cestoda</taxon>
        <taxon>Eucestoda</taxon>
        <taxon>Cyclophyllidea</taxon>
        <taxon>Taeniidae</taxon>
        <taxon>Echinococcus</taxon>
    </lineage>
</organism>
<dbReference type="STRING" id="6211.A0A068XWV5"/>
<dbReference type="EMBL" id="LN901760">
    <property type="protein sequence ID" value="CDS36864.1"/>
    <property type="molecule type" value="Genomic_DNA"/>
</dbReference>
<proteinExistence type="predicted"/>
<dbReference type="PANTHER" id="PTHR24412:SF489">
    <property type="entry name" value="RING FINGER DOMAIN AND KELCH REPEAT-CONTAINING PROTEIN DDB_G0271372"/>
    <property type="match status" value="1"/>
</dbReference>
<evidence type="ECO:0000313" key="4">
    <source>
        <dbReference type="Proteomes" id="UP000017246"/>
    </source>
</evidence>
<keyword evidence="1" id="KW-0880">Kelch repeat</keyword>
<keyword evidence="4" id="KW-1185">Reference proteome</keyword>